<dbReference type="InterPro" id="IPR011333">
    <property type="entry name" value="SKP1/BTB/POZ_sf"/>
</dbReference>
<keyword evidence="2" id="KW-1185">Reference proteome</keyword>
<dbReference type="Gene3D" id="3.30.710.10">
    <property type="entry name" value="Potassium Channel Kv1.1, Chain A"/>
    <property type="match status" value="1"/>
</dbReference>
<evidence type="ECO:0008006" key="3">
    <source>
        <dbReference type="Google" id="ProtNLM"/>
    </source>
</evidence>
<dbReference type="Proteomes" id="UP001221142">
    <property type="component" value="Unassembled WGS sequence"/>
</dbReference>
<reference evidence="1" key="1">
    <citation type="submission" date="2023-03" db="EMBL/GenBank/DDBJ databases">
        <title>Massive genome expansion in bonnet fungi (Mycena s.s.) driven by repeated elements and novel gene families across ecological guilds.</title>
        <authorList>
            <consortium name="Lawrence Berkeley National Laboratory"/>
            <person name="Harder C.B."/>
            <person name="Miyauchi S."/>
            <person name="Viragh M."/>
            <person name="Kuo A."/>
            <person name="Thoen E."/>
            <person name="Andreopoulos B."/>
            <person name="Lu D."/>
            <person name="Skrede I."/>
            <person name="Drula E."/>
            <person name="Henrissat B."/>
            <person name="Morin E."/>
            <person name="Kohler A."/>
            <person name="Barry K."/>
            <person name="LaButti K."/>
            <person name="Morin E."/>
            <person name="Salamov A."/>
            <person name="Lipzen A."/>
            <person name="Mereny Z."/>
            <person name="Hegedus B."/>
            <person name="Baldrian P."/>
            <person name="Stursova M."/>
            <person name="Weitz H."/>
            <person name="Taylor A."/>
            <person name="Grigoriev I.V."/>
            <person name="Nagy L.G."/>
            <person name="Martin F."/>
            <person name="Kauserud H."/>
        </authorList>
    </citation>
    <scope>NUCLEOTIDE SEQUENCE</scope>
    <source>
        <strain evidence="1">9284</strain>
    </source>
</reference>
<protein>
    <recommendedName>
        <fullName evidence="3">BTB domain-containing protein</fullName>
    </recommendedName>
</protein>
<dbReference type="SUPFAM" id="SSF54695">
    <property type="entry name" value="POZ domain"/>
    <property type="match status" value="1"/>
</dbReference>
<evidence type="ECO:0000313" key="1">
    <source>
        <dbReference type="EMBL" id="KAJ7606078.1"/>
    </source>
</evidence>
<sequence>MLCDGCCRKGRAQYEHESHREHLRAARNAYLSRPEPRPVPEGGLVIQAGSRIFHVTGSILAARSSVFKDMLAIPQPESQAMIEGCPLVVLHDSAEDTEHFLKAIFDSSFFERPPVPTPFPVVEGILRLSTKYDVGYLRLRALLHLATASPLSLSGARG</sequence>
<evidence type="ECO:0000313" key="2">
    <source>
        <dbReference type="Proteomes" id="UP001221142"/>
    </source>
</evidence>
<comment type="caution">
    <text evidence="1">The sequence shown here is derived from an EMBL/GenBank/DDBJ whole genome shotgun (WGS) entry which is preliminary data.</text>
</comment>
<dbReference type="EMBL" id="JARKIF010000063">
    <property type="protein sequence ID" value="KAJ7606078.1"/>
    <property type="molecule type" value="Genomic_DNA"/>
</dbReference>
<name>A0AAD7F9B3_9AGAR</name>
<dbReference type="AlphaFoldDB" id="A0AAD7F9B3"/>
<accession>A0AAD7F9B3</accession>
<organism evidence="1 2">
    <name type="scientific">Roridomyces roridus</name>
    <dbReference type="NCBI Taxonomy" id="1738132"/>
    <lineage>
        <taxon>Eukaryota</taxon>
        <taxon>Fungi</taxon>
        <taxon>Dikarya</taxon>
        <taxon>Basidiomycota</taxon>
        <taxon>Agaricomycotina</taxon>
        <taxon>Agaricomycetes</taxon>
        <taxon>Agaricomycetidae</taxon>
        <taxon>Agaricales</taxon>
        <taxon>Marasmiineae</taxon>
        <taxon>Mycenaceae</taxon>
        <taxon>Roridomyces</taxon>
    </lineage>
</organism>
<proteinExistence type="predicted"/>
<dbReference type="CDD" id="cd18186">
    <property type="entry name" value="BTB_POZ_ZBTB_KLHL-like"/>
    <property type="match status" value="1"/>
</dbReference>
<gene>
    <name evidence="1" type="ORF">FB45DRAFT_1041572</name>
</gene>